<dbReference type="Proteomes" id="UP000028481">
    <property type="component" value="Chromosome"/>
</dbReference>
<evidence type="ECO:0000313" key="11">
    <source>
        <dbReference type="Proteomes" id="UP000028481"/>
    </source>
</evidence>
<evidence type="ECO:0000256" key="3">
    <source>
        <dbReference type="ARBA" id="ARBA00022475"/>
    </source>
</evidence>
<dbReference type="STRING" id="289377.HL41_01990"/>
<keyword evidence="3" id="KW-1003">Cell membrane</keyword>
<dbReference type="Pfam" id="PF04143">
    <property type="entry name" value="Sulf_transp"/>
    <property type="match status" value="2"/>
</dbReference>
<dbReference type="HOGENOM" id="CLU_052478_0_0_0"/>
<evidence type="ECO:0000256" key="9">
    <source>
        <dbReference type="SAM" id="Phobius"/>
    </source>
</evidence>
<feature type="transmembrane region" description="Helical" evidence="9">
    <location>
        <begin position="60"/>
        <end position="80"/>
    </location>
</feature>
<evidence type="ECO:0000313" key="10">
    <source>
        <dbReference type="EMBL" id="AIH03678.1"/>
    </source>
</evidence>
<dbReference type="GO" id="GO:0005886">
    <property type="term" value="C:plasma membrane"/>
    <property type="evidence" value="ECO:0007669"/>
    <property type="project" value="UniProtKB-SubCell"/>
</dbReference>
<name>A0A075WTG6_9BACT</name>
<evidence type="ECO:0000256" key="4">
    <source>
        <dbReference type="ARBA" id="ARBA00022519"/>
    </source>
</evidence>
<evidence type="ECO:0000256" key="5">
    <source>
        <dbReference type="ARBA" id="ARBA00022692"/>
    </source>
</evidence>
<feature type="transmembrane region" description="Helical" evidence="9">
    <location>
        <begin position="193"/>
        <end position="213"/>
    </location>
</feature>
<dbReference type="AlphaFoldDB" id="A0A075WTG6"/>
<sequence length="332" mass="36617">MDVRVGGILLGLLLVLGEYFGSPWGITNQSFLNLFVLWLGAFFSANLFKECGLRIPANQEWTKSLIAGVLMGIGAFLAAGDNVTAFLMPFINLSAGSLVVLVGLWIGGLMGIKYQLKELEKKQQVKAIQVKFPKLNPLLALLSFGVLVWLCFKSWVFVFWAAIGMVLQKSNWCMVNTLKEPFFSEKNINTQSVVLTLGLAVLGIWGLKFYQVLEPYTYVLPNFGVIGFIGGIIFGLGMLLGGSCGASLFAKSGEGDLKSFITLGVLLSCYKVLNSTISLSFLQEGLKNLNIYLPDYFGYPGALLISLVVLGLWLTLSWWNVKTKKLLKRYYL</sequence>
<evidence type="ECO:0008006" key="12">
    <source>
        <dbReference type="Google" id="ProtNLM"/>
    </source>
</evidence>
<keyword evidence="4" id="KW-0997">Cell inner membrane</keyword>
<keyword evidence="6 9" id="KW-1133">Transmembrane helix</keyword>
<feature type="transmembrane region" description="Helical" evidence="9">
    <location>
        <begin position="225"/>
        <end position="248"/>
    </location>
</feature>
<evidence type="ECO:0000256" key="8">
    <source>
        <dbReference type="ARBA" id="ARBA00035655"/>
    </source>
</evidence>
<feature type="transmembrane region" description="Helical" evidence="9">
    <location>
        <begin position="30"/>
        <end position="48"/>
    </location>
</feature>
<evidence type="ECO:0000256" key="7">
    <source>
        <dbReference type="ARBA" id="ARBA00023136"/>
    </source>
</evidence>
<feature type="transmembrane region" description="Helical" evidence="9">
    <location>
        <begin position="132"/>
        <end position="149"/>
    </location>
</feature>
<dbReference type="PANTHER" id="PTHR30574:SF1">
    <property type="entry name" value="SULPHUR TRANSPORT DOMAIN-CONTAINING PROTEIN"/>
    <property type="match status" value="1"/>
</dbReference>
<dbReference type="eggNOG" id="COG2391">
    <property type="taxonomic scope" value="Bacteria"/>
</dbReference>
<dbReference type="OrthoDB" id="9794165at2"/>
<protein>
    <recommendedName>
        <fullName evidence="12">YeeE/YedE family protein</fullName>
    </recommendedName>
</protein>
<keyword evidence="5 9" id="KW-0812">Transmembrane</keyword>
<dbReference type="InterPro" id="IPR007272">
    <property type="entry name" value="Sulf_transp_TsuA/YedE"/>
</dbReference>
<dbReference type="KEGG" id="tcm:HL41_01990"/>
<keyword evidence="7 9" id="KW-0472">Membrane</keyword>
<proteinExistence type="inferred from homology"/>
<dbReference type="EMBL" id="CP008796">
    <property type="protein sequence ID" value="AIH03678.1"/>
    <property type="molecule type" value="Genomic_DNA"/>
</dbReference>
<feature type="transmembrane region" description="Helical" evidence="9">
    <location>
        <begin position="86"/>
        <end position="112"/>
    </location>
</feature>
<accession>A0A075WTG6</accession>
<keyword evidence="2" id="KW-0813">Transport</keyword>
<evidence type="ECO:0000256" key="6">
    <source>
        <dbReference type="ARBA" id="ARBA00022989"/>
    </source>
</evidence>
<dbReference type="RefSeq" id="WP_038060003.1">
    <property type="nucleotide sequence ID" value="NZ_CP008796.1"/>
</dbReference>
<evidence type="ECO:0000256" key="1">
    <source>
        <dbReference type="ARBA" id="ARBA00004429"/>
    </source>
</evidence>
<reference evidence="10 11" key="1">
    <citation type="journal article" date="2015" name="Genome Announc.">
        <title>Genome Sequence of a Sulfate-Reducing Thermophilic Bacterium, Thermodesulfobacterium commune DSM 2178T (Phylum Thermodesulfobacteria).</title>
        <authorList>
            <person name="Bhatnagar S."/>
            <person name="Badger J.H."/>
            <person name="Madupu R."/>
            <person name="Khouri H.M."/>
            <person name="O'Connor E.M."/>
            <person name="Robb F.T."/>
            <person name="Ward N.L."/>
            <person name="Eisen J.A."/>
        </authorList>
    </citation>
    <scope>NUCLEOTIDE SEQUENCE [LARGE SCALE GENOMIC DNA]</scope>
    <source>
        <strain evidence="10 11">DSM 2178</strain>
    </source>
</reference>
<organism evidence="10 11">
    <name type="scientific">Thermodesulfobacterium commune DSM 2178</name>
    <dbReference type="NCBI Taxonomy" id="289377"/>
    <lineage>
        <taxon>Bacteria</taxon>
        <taxon>Pseudomonadati</taxon>
        <taxon>Thermodesulfobacteriota</taxon>
        <taxon>Thermodesulfobacteria</taxon>
        <taxon>Thermodesulfobacteriales</taxon>
        <taxon>Thermodesulfobacteriaceae</taxon>
        <taxon>Thermodesulfobacterium</taxon>
    </lineage>
</organism>
<dbReference type="PaxDb" id="289377-HL41_01990"/>
<feature type="transmembrane region" description="Helical" evidence="9">
    <location>
        <begin position="302"/>
        <end position="321"/>
    </location>
</feature>
<evidence type="ECO:0000256" key="2">
    <source>
        <dbReference type="ARBA" id="ARBA00022448"/>
    </source>
</evidence>
<keyword evidence="11" id="KW-1185">Reference proteome</keyword>
<dbReference type="PANTHER" id="PTHR30574">
    <property type="entry name" value="INNER MEMBRANE PROTEIN YEDE"/>
    <property type="match status" value="1"/>
</dbReference>
<comment type="similarity">
    <text evidence="8">Belongs to the TsuA/YedE (TC 9.B.102) family.</text>
</comment>
<comment type="subcellular location">
    <subcellularLocation>
        <location evidence="1">Cell inner membrane</location>
        <topology evidence="1">Multi-pass membrane protein</topology>
    </subcellularLocation>
</comment>
<gene>
    <name evidence="10" type="ORF">HL41_01990</name>
</gene>